<dbReference type="EMBL" id="CAJVQC010057587">
    <property type="protein sequence ID" value="CAG8797768.1"/>
    <property type="molecule type" value="Genomic_DNA"/>
</dbReference>
<protein>
    <submittedName>
        <fullName evidence="1">23071_t:CDS:1</fullName>
    </submittedName>
</protein>
<evidence type="ECO:0000313" key="2">
    <source>
        <dbReference type="Proteomes" id="UP000789920"/>
    </source>
</evidence>
<organism evidence="1 2">
    <name type="scientific">Racocetra persica</name>
    <dbReference type="NCBI Taxonomy" id="160502"/>
    <lineage>
        <taxon>Eukaryota</taxon>
        <taxon>Fungi</taxon>
        <taxon>Fungi incertae sedis</taxon>
        <taxon>Mucoromycota</taxon>
        <taxon>Glomeromycotina</taxon>
        <taxon>Glomeromycetes</taxon>
        <taxon>Diversisporales</taxon>
        <taxon>Gigasporaceae</taxon>
        <taxon>Racocetra</taxon>
    </lineage>
</organism>
<evidence type="ECO:0000313" key="1">
    <source>
        <dbReference type="EMBL" id="CAG8797768.1"/>
    </source>
</evidence>
<keyword evidence="2" id="KW-1185">Reference proteome</keyword>
<dbReference type="Proteomes" id="UP000789920">
    <property type="component" value="Unassembled WGS sequence"/>
</dbReference>
<gene>
    <name evidence="1" type="ORF">RPERSI_LOCUS20403</name>
</gene>
<proteinExistence type="predicted"/>
<feature type="non-terminal residue" evidence="1">
    <location>
        <position position="355"/>
    </location>
</feature>
<accession>A0ACA9RLC4</accession>
<comment type="caution">
    <text evidence="1">The sequence shown here is derived from an EMBL/GenBank/DDBJ whole genome shotgun (WGS) entry which is preliminary data.</text>
</comment>
<feature type="non-terminal residue" evidence="1">
    <location>
        <position position="1"/>
    </location>
</feature>
<sequence length="355" mass="40304">ECLIFTFERLWEEENLFKILFVEPITFQGQEIHYLAIPKDNLRPIRSYLTEEKEDQATITDEEKNNNSPEDSSQQPKTSIKQSELERVAFTVERIRGYSDSSNAFRIHFTEEIEYQTTKVKGLAISKTQSGENLSKKLQILEAGEKFEIIIAGAGLAVNQGPGFSYLEATLDNIREIRKLGTEASSPASNAETSQKQVVTQLSSPSKFKILELTQFMFAKETLDSNDPAARFSFPVLLSELTGFNDTLRGNPNHGYIKPLVKDLLQQLHQNNKITKRIMERYEGSLEETPDGEVSSNRYATVESEEEEISDWSDDESLQKHQALIAEQKEVGKLLDSVEKDRAEGKLSQTQIQEK</sequence>
<name>A0ACA9RLC4_9GLOM</name>
<reference evidence="1" key="1">
    <citation type="submission" date="2021-06" db="EMBL/GenBank/DDBJ databases">
        <authorList>
            <person name="Kallberg Y."/>
            <person name="Tangrot J."/>
            <person name="Rosling A."/>
        </authorList>
    </citation>
    <scope>NUCLEOTIDE SEQUENCE</scope>
    <source>
        <strain evidence="1">MA461A</strain>
    </source>
</reference>